<sequence length="893" mass="97123">LSVAAGAALLPVVSACLCCPQTSHPSYCGLWTGASQHSVPCRTRSQCTVECHASSAITPVMAASPGGIVPAQLGFLAIFNPSLGHTDETLDDQIVYYASVSTQRQKRRHRSRTKPIENISQEERNERLRQIGLAQGMVEFSRSFSGGQPVDSIDTEKSRVILHELEQGWWILASIDLTRIPLPPKLQTGKTQDSLEEVVEFSSKEVKPSSLLLQDILRAHSTFLLHHGTSLSSLFVRSRRTKFLSLIGRYWDLFLSTWNVMLQGNPVRTMFGGINIAASGELGIGVGEEERGSGEREVLEGLVSRVEGLVDLVVCKFGSVDVDGEPKNGKEPTRPWLGTGQDPGPEDGAIFLGTGALSRKSVRDVAQWMEDLYTWGENAYGVIESPTSLRAARRPRKAAPAADMKPSENRVVPSRPPVRPNNGRSDSGSRSGSSGSTKTLAERRGQEIGTVKEAKRPGSSKQGGAASAGPAAAPPAQEEGDGHMDKLMTYMKLGYGTYWSIGKSDTSSPVDKSQLSAVAALQSGEASKHTSTEAPKPKRMNDDVGHYLIGLIGDVEEGGDSGREDNKDFGEAGDTEPNSRTMLRTIHVELEKTGHDRAEADIVRDLGNLTNDVTPLGINAVSSNPLFGNQDSNKASKMRVVVYVNKPFIFTFLFELRTDSLAWDSFYRSLHYQLAPLRKPLLSSIQYRPEKPDVGSAASNIYDLVWDAEAMTVFSTIPNIPDHAQMFQSNAQLPWSRVEAMNTHMQLLNIFNLTRSEINQLERTCKTNRGWWVVWQRILDRHTNVATANRYSENEDDDDTPASESEVSLATSGDGSSTQRPSPPPLPSPTVSKEIFLIRRASDHAGYRGVSSSYAEGGGAGAGAGWGDGAGRLASGIGIDTRKYIEGLLNFSR</sequence>
<dbReference type="Pfam" id="PF19031">
    <property type="entry name" value="Intu_longin_1"/>
    <property type="match status" value="1"/>
</dbReference>
<proteinExistence type="inferred from homology"/>
<feature type="chain" id="PRO_5013108255" description="CCZ1/INTU/HSP4 first Longin domain-containing protein" evidence="3">
    <location>
        <begin position="16"/>
        <end position="893"/>
    </location>
</feature>
<protein>
    <recommendedName>
        <fullName evidence="4">CCZ1/INTU/HSP4 first Longin domain-containing protein</fullName>
    </recommendedName>
</protein>
<dbReference type="GO" id="GO:0035658">
    <property type="term" value="C:Mon1-Ccz1 complex"/>
    <property type="evidence" value="ECO:0007669"/>
    <property type="project" value="InterPro"/>
</dbReference>
<dbReference type="STRING" id="1573173.A0A167DMZ0"/>
<feature type="compositionally biased region" description="Basic and acidic residues" evidence="2">
    <location>
        <begin position="440"/>
        <end position="456"/>
    </location>
</feature>
<comment type="similarity">
    <text evidence="1">Belongs to the CCZ1 family.</text>
</comment>
<feature type="compositionally biased region" description="Basic and acidic residues" evidence="2">
    <location>
        <begin position="560"/>
        <end position="570"/>
    </location>
</feature>
<feature type="region of interest" description="Disordered" evidence="2">
    <location>
        <begin position="388"/>
        <end position="482"/>
    </location>
</feature>
<dbReference type="AlphaFoldDB" id="A0A167DMZ0"/>
<feature type="domain" description="CCZ1/INTU/HSP4 first Longin" evidence="4">
    <location>
        <begin position="75"/>
        <end position="180"/>
    </location>
</feature>
<organism evidence="5 6">
    <name type="scientific">Colletotrichum incanum</name>
    <name type="common">Soybean anthracnose fungus</name>
    <dbReference type="NCBI Taxonomy" id="1573173"/>
    <lineage>
        <taxon>Eukaryota</taxon>
        <taxon>Fungi</taxon>
        <taxon>Dikarya</taxon>
        <taxon>Ascomycota</taxon>
        <taxon>Pezizomycotina</taxon>
        <taxon>Sordariomycetes</taxon>
        <taxon>Hypocreomycetidae</taxon>
        <taxon>Glomerellales</taxon>
        <taxon>Glomerellaceae</taxon>
        <taxon>Colletotrichum</taxon>
        <taxon>Colletotrichum spaethianum species complex</taxon>
    </lineage>
</organism>
<dbReference type="Proteomes" id="UP000076584">
    <property type="component" value="Unassembled WGS sequence"/>
</dbReference>
<evidence type="ECO:0000256" key="1">
    <source>
        <dbReference type="ARBA" id="ARBA00005352"/>
    </source>
</evidence>
<comment type="caution">
    <text evidence="5">The sequence shown here is derived from an EMBL/GenBank/DDBJ whole genome shotgun (WGS) entry which is preliminary data.</text>
</comment>
<reference evidence="5 6" key="1">
    <citation type="submission" date="2015-06" db="EMBL/GenBank/DDBJ databases">
        <title>Survival trade-offs in plant roots during colonization by closely related pathogenic and mutualistic fungi.</title>
        <authorList>
            <person name="Hacquard S."/>
            <person name="Kracher B."/>
            <person name="Hiruma K."/>
            <person name="Weinman A."/>
            <person name="Muench P."/>
            <person name="Garrido Oter R."/>
            <person name="Ver Loren van Themaat E."/>
            <person name="Dallerey J.-F."/>
            <person name="Damm U."/>
            <person name="Henrissat B."/>
            <person name="Lespinet O."/>
            <person name="Thon M."/>
            <person name="Kemen E."/>
            <person name="McHardy A.C."/>
            <person name="Schulze-Lefert P."/>
            <person name="O'Connell R.J."/>
        </authorList>
    </citation>
    <scope>NUCLEOTIDE SEQUENCE [LARGE SCALE GENOMIC DNA]</scope>
    <source>
        <strain evidence="5 6">MAFF 238704</strain>
    </source>
</reference>
<feature type="compositionally biased region" description="Low complexity" evidence="2">
    <location>
        <begin position="457"/>
        <end position="476"/>
    </location>
</feature>
<feature type="region of interest" description="Disordered" evidence="2">
    <location>
        <begin position="324"/>
        <end position="347"/>
    </location>
</feature>
<dbReference type="InterPro" id="IPR013176">
    <property type="entry name" value="Ccz1"/>
</dbReference>
<dbReference type="InterPro" id="IPR043987">
    <property type="entry name" value="CCZ1/INTU/HSP4_longin_1"/>
</dbReference>
<dbReference type="PANTHER" id="PTHR13056:SF0">
    <property type="entry name" value="VACUOLAR FUSION PROTEIN CCZ1 HOMOLOG-RELATED"/>
    <property type="match status" value="1"/>
</dbReference>
<feature type="compositionally biased region" description="Basic and acidic residues" evidence="2">
    <location>
        <begin position="324"/>
        <end position="333"/>
    </location>
</feature>
<keyword evidence="6" id="KW-1185">Reference proteome</keyword>
<feature type="region of interest" description="Disordered" evidence="2">
    <location>
        <begin position="789"/>
        <end position="830"/>
    </location>
</feature>
<gene>
    <name evidence="5" type="ORF">CI238_11527</name>
</gene>
<dbReference type="PANTHER" id="PTHR13056">
    <property type="entry name" value="VACUOLAR FUSION PROTEIN CCZ1 HOMOLOG-RELATED"/>
    <property type="match status" value="1"/>
</dbReference>
<evidence type="ECO:0000256" key="2">
    <source>
        <dbReference type="SAM" id="MobiDB-lite"/>
    </source>
</evidence>
<feature type="signal peptide" evidence="3">
    <location>
        <begin position="1"/>
        <end position="15"/>
    </location>
</feature>
<feature type="region of interest" description="Disordered" evidence="2">
    <location>
        <begin position="519"/>
        <end position="542"/>
    </location>
</feature>
<feature type="non-terminal residue" evidence="5">
    <location>
        <position position="1"/>
    </location>
</feature>
<keyword evidence="3" id="KW-0732">Signal</keyword>
<dbReference type="EMBL" id="LFIW01000963">
    <property type="protein sequence ID" value="KZL84091.1"/>
    <property type="molecule type" value="Genomic_DNA"/>
</dbReference>
<evidence type="ECO:0000313" key="5">
    <source>
        <dbReference type="EMBL" id="KZL84091.1"/>
    </source>
</evidence>
<feature type="region of interest" description="Disordered" evidence="2">
    <location>
        <begin position="554"/>
        <end position="578"/>
    </location>
</feature>
<accession>A0A167DMZ0</accession>
<name>A0A167DMZ0_COLIC</name>
<evidence type="ECO:0000256" key="3">
    <source>
        <dbReference type="SAM" id="SignalP"/>
    </source>
</evidence>
<feature type="compositionally biased region" description="Polar residues" evidence="2">
    <location>
        <begin position="802"/>
        <end position="815"/>
    </location>
</feature>
<dbReference type="GO" id="GO:0016192">
    <property type="term" value="P:vesicle-mediated transport"/>
    <property type="evidence" value="ECO:0007669"/>
    <property type="project" value="InterPro"/>
</dbReference>
<evidence type="ECO:0000259" key="4">
    <source>
        <dbReference type="Pfam" id="PF19031"/>
    </source>
</evidence>
<feature type="compositionally biased region" description="Basic and acidic residues" evidence="2">
    <location>
        <begin position="526"/>
        <end position="542"/>
    </location>
</feature>
<feature type="compositionally biased region" description="Low complexity" evidence="2">
    <location>
        <begin position="420"/>
        <end position="436"/>
    </location>
</feature>
<evidence type="ECO:0000313" key="6">
    <source>
        <dbReference type="Proteomes" id="UP000076584"/>
    </source>
</evidence>